<dbReference type="EMBL" id="QEQK01000012">
    <property type="protein sequence ID" value="PWN55207.1"/>
    <property type="molecule type" value="Genomic_DNA"/>
</dbReference>
<dbReference type="Gene3D" id="2.60.200.20">
    <property type="match status" value="1"/>
</dbReference>
<organism evidence="10 11">
    <name type="scientific">Abyssibacter profundi</name>
    <dbReference type="NCBI Taxonomy" id="2182787"/>
    <lineage>
        <taxon>Bacteria</taxon>
        <taxon>Pseudomonadati</taxon>
        <taxon>Pseudomonadota</taxon>
        <taxon>Gammaproteobacteria</taxon>
        <taxon>Chromatiales</taxon>
        <taxon>Oceanococcaceae</taxon>
        <taxon>Abyssibacter</taxon>
    </lineage>
</organism>
<dbReference type="InterPro" id="IPR050294">
    <property type="entry name" value="RnfB_subfamily"/>
</dbReference>
<protein>
    <recommendedName>
        <fullName evidence="12">Oxidoreductase</fullName>
    </recommendedName>
</protein>
<evidence type="ECO:0000313" key="10">
    <source>
        <dbReference type="EMBL" id="PWN55207.1"/>
    </source>
</evidence>
<keyword evidence="2" id="KW-0479">Metal-binding</keyword>
<feature type="domain" description="FHA" evidence="7">
    <location>
        <begin position="182"/>
        <end position="231"/>
    </location>
</feature>
<reference evidence="10 11" key="1">
    <citation type="submission" date="2018-05" db="EMBL/GenBank/DDBJ databases">
        <title>Abyssibacter profundi OUC007T gen. nov., sp. nov, a marine bacterium isolated from seawater of the Mariana Trench.</title>
        <authorList>
            <person name="Zhou S."/>
        </authorList>
    </citation>
    <scope>NUCLEOTIDE SEQUENCE [LARGE SCALE GENOMIC DNA]</scope>
    <source>
        <strain evidence="10 11">OUC007</strain>
    </source>
</reference>
<dbReference type="GO" id="GO:0051539">
    <property type="term" value="F:4 iron, 4 sulfur cluster binding"/>
    <property type="evidence" value="ECO:0007669"/>
    <property type="project" value="UniProtKB-KW"/>
</dbReference>
<keyword evidence="11" id="KW-1185">Reference proteome</keyword>
<dbReference type="Pfam" id="PF00498">
    <property type="entry name" value="FHA"/>
    <property type="match status" value="1"/>
</dbReference>
<evidence type="ECO:0000256" key="2">
    <source>
        <dbReference type="ARBA" id="ARBA00022723"/>
    </source>
</evidence>
<evidence type="ECO:0000256" key="1">
    <source>
        <dbReference type="ARBA" id="ARBA00022485"/>
    </source>
</evidence>
<keyword evidence="3" id="KW-0677">Repeat</keyword>
<dbReference type="Proteomes" id="UP000251800">
    <property type="component" value="Unassembled WGS sequence"/>
</dbReference>
<proteinExistence type="predicted"/>
<dbReference type="CDD" id="cd00038">
    <property type="entry name" value="CAP_ED"/>
    <property type="match status" value="2"/>
</dbReference>
<dbReference type="InterPro" id="IPR017900">
    <property type="entry name" value="4Fe4S_Fe_S_CS"/>
</dbReference>
<feature type="domain" description="4Fe-4S ferredoxin-type" evidence="9">
    <location>
        <begin position="565"/>
        <end position="594"/>
    </location>
</feature>
<dbReference type="InterPro" id="IPR018490">
    <property type="entry name" value="cNMP-bd_dom_sf"/>
</dbReference>
<evidence type="ECO:0000256" key="3">
    <source>
        <dbReference type="ARBA" id="ARBA00022737"/>
    </source>
</evidence>
<dbReference type="InterPro" id="IPR000595">
    <property type="entry name" value="cNMP-bd_dom"/>
</dbReference>
<dbReference type="SUPFAM" id="SSF49879">
    <property type="entry name" value="SMAD/FHA domain"/>
    <property type="match status" value="1"/>
</dbReference>
<dbReference type="InterPro" id="IPR014710">
    <property type="entry name" value="RmlC-like_jellyroll"/>
</dbReference>
<dbReference type="OrthoDB" id="9779457at2"/>
<evidence type="ECO:0000256" key="5">
    <source>
        <dbReference type="ARBA" id="ARBA00023014"/>
    </source>
</evidence>
<dbReference type="PROSITE" id="PS51379">
    <property type="entry name" value="4FE4S_FER_2"/>
    <property type="match status" value="2"/>
</dbReference>
<dbReference type="PANTHER" id="PTHR42859:SF17">
    <property type="entry name" value="ELECTRON TRANSPORT PROTEIN HYDN-RELATED"/>
    <property type="match status" value="1"/>
</dbReference>
<feature type="domain" description="Cyclic nucleotide-binding" evidence="8">
    <location>
        <begin position="308"/>
        <end position="368"/>
    </location>
</feature>
<dbReference type="Gene3D" id="3.30.70.20">
    <property type="match status" value="2"/>
</dbReference>
<evidence type="ECO:0000259" key="7">
    <source>
        <dbReference type="PROSITE" id="PS50006"/>
    </source>
</evidence>
<dbReference type="SMART" id="SM00100">
    <property type="entry name" value="cNMP"/>
    <property type="match status" value="1"/>
</dbReference>
<dbReference type="CDD" id="cd00060">
    <property type="entry name" value="FHA"/>
    <property type="match status" value="1"/>
</dbReference>
<accession>A0A383XRF3</accession>
<dbReference type="PANTHER" id="PTHR42859">
    <property type="entry name" value="OXIDOREDUCTASE"/>
    <property type="match status" value="1"/>
</dbReference>
<dbReference type="InterPro" id="IPR000253">
    <property type="entry name" value="FHA_dom"/>
</dbReference>
<keyword evidence="4" id="KW-0408">Iron</keyword>
<evidence type="ECO:0000259" key="9">
    <source>
        <dbReference type="PROSITE" id="PS51379"/>
    </source>
</evidence>
<evidence type="ECO:0008006" key="12">
    <source>
        <dbReference type="Google" id="ProtNLM"/>
    </source>
</evidence>
<evidence type="ECO:0000259" key="8">
    <source>
        <dbReference type="PROSITE" id="PS50042"/>
    </source>
</evidence>
<dbReference type="AlphaFoldDB" id="A0A383XRF3"/>
<dbReference type="PROSITE" id="PS50006">
    <property type="entry name" value="FHA_DOMAIN"/>
    <property type="match status" value="1"/>
</dbReference>
<dbReference type="InterPro" id="IPR017896">
    <property type="entry name" value="4Fe4S_Fe-S-bd"/>
</dbReference>
<keyword evidence="1" id="KW-0004">4Fe-4S</keyword>
<dbReference type="PROSITE" id="PS00198">
    <property type="entry name" value="4FE4S_FER_1"/>
    <property type="match status" value="1"/>
</dbReference>
<name>A0A383XRF3_9GAMM</name>
<feature type="domain" description="Cyclic nucleotide-binding" evidence="8">
    <location>
        <begin position="379"/>
        <end position="482"/>
    </location>
</feature>
<evidence type="ECO:0000313" key="11">
    <source>
        <dbReference type="Proteomes" id="UP000251800"/>
    </source>
</evidence>
<feature type="domain" description="4Fe-4S ferredoxin-type" evidence="9">
    <location>
        <begin position="634"/>
        <end position="663"/>
    </location>
</feature>
<dbReference type="SMART" id="SM00240">
    <property type="entry name" value="FHA"/>
    <property type="match status" value="1"/>
</dbReference>
<dbReference type="PROSITE" id="PS50042">
    <property type="entry name" value="CNMP_BINDING_3"/>
    <property type="match status" value="3"/>
</dbReference>
<feature type="domain" description="Cyclic nucleotide-binding" evidence="8">
    <location>
        <begin position="79"/>
        <end position="103"/>
    </location>
</feature>
<dbReference type="CDD" id="cd16367">
    <property type="entry name" value="DMSOR_beta_like"/>
    <property type="match status" value="1"/>
</dbReference>
<dbReference type="Pfam" id="PF13247">
    <property type="entry name" value="Fer4_11"/>
    <property type="match status" value="1"/>
</dbReference>
<feature type="compositionally biased region" description="Basic and acidic residues" evidence="6">
    <location>
        <begin position="1"/>
        <end position="11"/>
    </location>
</feature>
<dbReference type="GO" id="GO:0046872">
    <property type="term" value="F:metal ion binding"/>
    <property type="evidence" value="ECO:0007669"/>
    <property type="project" value="UniProtKB-KW"/>
</dbReference>
<evidence type="ECO:0000256" key="6">
    <source>
        <dbReference type="SAM" id="MobiDB-lite"/>
    </source>
</evidence>
<dbReference type="Pfam" id="PF00027">
    <property type="entry name" value="cNMP_binding"/>
    <property type="match status" value="2"/>
</dbReference>
<dbReference type="Gene3D" id="2.60.120.10">
    <property type="entry name" value="Jelly Rolls"/>
    <property type="match status" value="3"/>
</dbReference>
<dbReference type="SUPFAM" id="SSF54862">
    <property type="entry name" value="4Fe-4S ferredoxins"/>
    <property type="match status" value="1"/>
</dbReference>
<dbReference type="InterPro" id="IPR008984">
    <property type="entry name" value="SMAD_FHA_dom_sf"/>
</dbReference>
<feature type="region of interest" description="Disordered" evidence="6">
    <location>
        <begin position="1"/>
        <end position="31"/>
    </location>
</feature>
<keyword evidence="5" id="KW-0411">Iron-sulfur</keyword>
<evidence type="ECO:0000256" key="4">
    <source>
        <dbReference type="ARBA" id="ARBA00023004"/>
    </source>
</evidence>
<comment type="caution">
    <text evidence="10">The sequence shown here is derived from an EMBL/GenBank/DDBJ whole genome shotgun (WGS) entry which is preliminary data.</text>
</comment>
<gene>
    <name evidence="10" type="ORF">DEH80_13355</name>
</gene>
<sequence>MAESILTRDLRAATSAAPSSIPPPQRWSQPFGDAMSERDVARILSMPPFAQMDPSRFRPPVTLESIVRNDTRLRRVTRGEIIVRAGDYGNSAFLIVQGRVRVILPPGLPEATLGRAEPQRKNWMQAVAQLWRNPRQPEVRDVSRYVPEAPASTPSAARLVMTGSSSESEREILLDAVPESGLSIGRDAENDVVLSDAAVSARHARLVPTELGWELVDLGSSNGTFIDGVRIERQVLAGQATLRLGTCDLRFIGEGEVDEQSMLSTRLLSADDGSASWSATVVEERAGAAAPHTFVQDIPAVLDHTQSAVLASGEVFGEIAALGRTQRTATVFAEDDAILLEIRWQGLRDLRKRDEAFRRHVEDLYRKNSLITHLRATPLFAHLDDAAMNDIASQTLFESYGEFDWHTSYQRMAEQPDAARMKAEPEIVRAGDYPDGLLLIRSGFARVTRPLHHGQQTINYLGRGAVFGLDALLADDNGQPRTHHHTLRAVGYADVLRVPTQVIEEHVLPGLSAAQLDALRQEQADVLGASAGIDEALRPLDVQSAQDDEALVEMLVDRHLINGRAAMLINLDRCVRCDACTEACAVGHQNNPRFNRHGPRHDGLMIANACMHCADPVCMIGCPTGAIHRASEEGQVVINDDTCIGCATCANSCPYNNIRMVEVRNQSGDFVHNDATGAPVQKATKCDLCIDQPGGPACQRACPHDALERVDMRDLPNLIEWLHR</sequence>
<dbReference type="RefSeq" id="WP_109721010.1">
    <property type="nucleotide sequence ID" value="NZ_QEQK01000012.1"/>
</dbReference>
<dbReference type="SUPFAM" id="SSF51206">
    <property type="entry name" value="cAMP-binding domain-like"/>
    <property type="match status" value="2"/>
</dbReference>